<dbReference type="Gene3D" id="1.25.40.10">
    <property type="entry name" value="Tetratricopeptide repeat domain"/>
    <property type="match status" value="1"/>
</dbReference>
<protein>
    <recommendedName>
        <fullName evidence="3">Pentacotripeptide-repeat region of PRORP domain-containing protein</fullName>
    </recommendedName>
</protein>
<dbReference type="PANTHER" id="PTHR47939:SF4">
    <property type="entry name" value="PENTACOTRIPEPTIDE-REPEAT REGION OF PRORP DOMAIN-CONTAINING PROTEIN"/>
    <property type="match status" value="1"/>
</dbReference>
<evidence type="ECO:0000313" key="2">
    <source>
        <dbReference type="EMBL" id="KAF2614258.1"/>
    </source>
</evidence>
<dbReference type="InterPro" id="IPR050667">
    <property type="entry name" value="PPR-containing_protein"/>
</dbReference>
<sequence>MFSLWFFRWLCSTFDYKPDSVSLSLLFGSLLDARAAKGFLDSTGFNPEVTLLERYVKCLCKDGLVDEGGEVSQAYELLKKSLKQGLDPGHAVYPQLISGFCKIGSYASMSETLHTMIAWNHLRSIYTYPEVLKGCVGTRSIARRFVYSTISKREATHLHHDDPRASSLTV</sequence>
<organism evidence="2">
    <name type="scientific">Brassica cretica</name>
    <name type="common">Mustard</name>
    <dbReference type="NCBI Taxonomy" id="69181"/>
    <lineage>
        <taxon>Eukaryota</taxon>
        <taxon>Viridiplantae</taxon>
        <taxon>Streptophyta</taxon>
        <taxon>Embryophyta</taxon>
        <taxon>Tracheophyta</taxon>
        <taxon>Spermatophyta</taxon>
        <taxon>Magnoliopsida</taxon>
        <taxon>eudicotyledons</taxon>
        <taxon>Gunneridae</taxon>
        <taxon>Pentapetalae</taxon>
        <taxon>rosids</taxon>
        <taxon>malvids</taxon>
        <taxon>Brassicales</taxon>
        <taxon>Brassicaceae</taxon>
        <taxon>Brassiceae</taxon>
        <taxon>Brassica</taxon>
    </lineage>
</organism>
<accession>A0A8S9M8B6</accession>
<name>A0A8S9M8B6_BRACR</name>
<proteinExistence type="inferred from homology"/>
<evidence type="ECO:0000256" key="1">
    <source>
        <dbReference type="ARBA" id="ARBA00007626"/>
    </source>
</evidence>
<dbReference type="EMBL" id="QGKY02000089">
    <property type="protein sequence ID" value="KAF2614258.1"/>
    <property type="molecule type" value="Genomic_DNA"/>
</dbReference>
<dbReference type="PANTHER" id="PTHR47939">
    <property type="entry name" value="MEMBRANE-ASSOCIATED SALT-INDUCIBLE PROTEIN-LIKE"/>
    <property type="match status" value="1"/>
</dbReference>
<comment type="caution">
    <text evidence="2">The sequence shown here is derived from an EMBL/GenBank/DDBJ whole genome shotgun (WGS) entry which is preliminary data.</text>
</comment>
<dbReference type="InterPro" id="IPR011990">
    <property type="entry name" value="TPR-like_helical_dom_sf"/>
</dbReference>
<reference evidence="2" key="1">
    <citation type="submission" date="2019-12" db="EMBL/GenBank/DDBJ databases">
        <title>Genome sequencing and annotation of Brassica cretica.</title>
        <authorList>
            <person name="Studholme D.J."/>
            <person name="Sarris P.F."/>
        </authorList>
    </citation>
    <scope>NUCLEOTIDE SEQUENCE</scope>
    <source>
        <strain evidence="2">PFS-102/07</strain>
        <tissue evidence="2">Leaf</tissue>
    </source>
</reference>
<evidence type="ECO:0008006" key="3">
    <source>
        <dbReference type="Google" id="ProtNLM"/>
    </source>
</evidence>
<gene>
    <name evidence="2" type="ORF">F2Q70_00007622</name>
</gene>
<comment type="similarity">
    <text evidence="1">Belongs to the PPR family. P subfamily.</text>
</comment>
<dbReference type="AlphaFoldDB" id="A0A8S9M8B6"/>